<dbReference type="PANTHER" id="PTHR13847:SF289">
    <property type="entry name" value="GLYCINE OXIDASE"/>
    <property type="match status" value="1"/>
</dbReference>
<dbReference type="Pfam" id="PF01266">
    <property type="entry name" value="DAO"/>
    <property type="match status" value="1"/>
</dbReference>
<feature type="compositionally biased region" description="Gly residues" evidence="6">
    <location>
        <begin position="199"/>
        <end position="208"/>
    </location>
</feature>
<dbReference type="SUPFAM" id="SSF51905">
    <property type="entry name" value="FAD/NAD(P)-binding domain"/>
    <property type="match status" value="1"/>
</dbReference>
<dbReference type="EMBL" id="BOMQ01000094">
    <property type="protein sequence ID" value="GIE54039.1"/>
    <property type="molecule type" value="Genomic_DNA"/>
</dbReference>
<comment type="catalytic activity">
    <reaction evidence="4">
        <text>glycine + O2 + H2O = glyoxylate + H2O2 + NH4(+)</text>
        <dbReference type="Rhea" id="RHEA:11532"/>
        <dbReference type="ChEBI" id="CHEBI:15377"/>
        <dbReference type="ChEBI" id="CHEBI:15379"/>
        <dbReference type="ChEBI" id="CHEBI:16240"/>
        <dbReference type="ChEBI" id="CHEBI:28938"/>
        <dbReference type="ChEBI" id="CHEBI:36655"/>
        <dbReference type="ChEBI" id="CHEBI:57305"/>
        <dbReference type="EC" id="1.4.3.19"/>
    </reaction>
</comment>
<dbReference type="RefSeq" id="WP_203776559.1">
    <property type="nucleotide sequence ID" value="NZ_BAAAYJ010000006.1"/>
</dbReference>
<keyword evidence="2" id="KW-0784">Thiamine biosynthesis</keyword>
<reference evidence="8" key="1">
    <citation type="submission" date="2021-01" db="EMBL/GenBank/DDBJ databases">
        <title>Whole genome shotgun sequence of Actinoplanes nipponensis NBRC 14063.</title>
        <authorList>
            <person name="Komaki H."/>
            <person name="Tamura T."/>
        </authorList>
    </citation>
    <scope>NUCLEOTIDE SEQUENCE</scope>
    <source>
        <strain evidence="8">NBRC 14063</strain>
    </source>
</reference>
<organism evidence="8 9">
    <name type="scientific">Actinoplanes nipponensis</name>
    <dbReference type="NCBI Taxonomy" id="135950"/>
    <lineage>
        <taxon>Bacteria</taxon>
        <taxon>Bacillati</taxon>
        <taxon>Actinomycetota</taxon>
        <taxon>Actinomycetes</taxon>
        <taxon>Micromonosporales</taxon>
        <taxon>Micromonosporaceae</taxon>
        <taxon>Actinoplanes</taxon>
    </lineage>
</organism>
<gene>
    <name evidence="8" type="primary">thiO</name>
    <name evidence="8" type="ORF">Ani05nite_75730</name>
</gene>
<dbReference type="GO" id="GO:0009228">
    <property type="term" value="P:thiamine biosynthetic process"/>
    <property type="evidence" value="ECO:0007669"/>
    <property type="project" value="UniProtKB-KW"/>
</dbReference>
<dbReference type="EC" id="1.4.3.19" evidence="5"/>
<evidence type="ECO:0000256" key="4">
    <source>
        <dbReference type="ARBA" id="ARBA00049872"/>
    </source>
</evidence>
<evidence type="ECO:0000256" key="3">
    <source>
        <dbReference type="ARBA" id="ARBA00023002"/>
    </source>
</evidence>
<dbReference type="Gene3D" id="3.50.50.60">
    <property type="entry name" value="FAD/NAD(P)-binding domain"/>
    <property type="match status" value="1"/>
</dbReference>
<keyword evidence="9" id="KW-1185">Reference proteome</keyword>
<evidence type="ECO:0000259" key="7">
    <source>
        <dbReference type="Pfam" id="PF01266"/>
    </source>
</evidence>
<dbReference type="PANTHER" id="PTHR13847">
    <property type="entry name" value="SARCOSINE DEHYDROGENASE-RELATED"/>
    <property type="match status" value="1"/>
</dbReference>
<dbReference type="SUPFAM" id="SSF54373">
    <property type="entry name" value="FAD-linked reductases, C-terminal domain"/>
    <property type="match status" value="1"/>
</dbReference>
<proteinExistence type="predicted"/>
<comment type="pathway">
    <text evidence="1">Cofactor biosynthesis; thiamine diphosphate biosynthesis.</text>
</comment>
<dbReference type="GO" id="GO:0043799">
    <property type="term" value="F:glycine oxidase activity"/>
    <property type="evidence" value="ECO:0007669"/>
    <property type="project" value="UniProtKB-EC"/>
</dbReference>
<comment type="caution">
    <text evidence="8">The sequence shown here is derived from an EMBL/GenBank/DDBJ whole genome shotgun (WGS) entry which is preliminary data.</text>
</comment>
<dbReference type="Proteomes" id="UP000647172">
    <property type="component" value="Unassembled WGS sequence"/>
</dbReference>
<dbReference type="GO" id="GO:0050660">
    <property type="term" value="F:flavin adenine dinucleotide binding"/>
    <property type="evidence" value="ECO:0007669"/>
    <property type="project" value="InterPro"/>
</dbReference>
<protein>
    <recommendedName>
        <fullName evidence="5">glycine oxidase</fullName>
        <ecNumber evidence="5">1.4.3.19</ecNumber>
    </recommendedName>
</protein>
<dbReference type="GO" id="GO:0005737">
    <property type="term" value="C:cytoplasm"/>
    <property type="evidence" value="ECO:0007669"/>
    <property type="project" value="TreeGrafter"/>
</dbReference>
<dbReference type="InterPro" id="IPR012727">
    <property type="entry name" value="Gly_oxidase_ThiO"/>
</dbReference>
<evidence type="ECO:0000313" key="8">
    <source>
        <dbReference type="EMBL" id="GIE54039.1"/>
    </source>
</evidence>
<feature type="domain" description="FAD dependent oxidoreductase" evidence="7">
    <location>
        <begin position="24"/>
        <end position="373"/>
    </location>
</feature>
<evidence type="ECO:0000313" key="9">
    <source>
        <dbReference type="Proteomes" id="UP000647172"/>
    </source>
</evidence>
<evidence type="ECO:0000256" key="6">
    <source>
        <dbReference type="SAM" id="MobiDB-lite"/>
    </source>
</evidence>
<keyword evidence="3" id="KW-0560">Oxidoreductase</keyword>
<dbReference type="AlphaFoldDB" id="A0A919JW15"/>
<dbReference type="InterPro" id="IPR036188">
    <property type="entry name" value="FAD/NAD-bd_sf"/>
</dbReference>
<dbReference type="Gene3D" id="3.30.9.10">
    <property type="entry name" value="D-Amino Acid Oxidase, subunit A, domain 2"/>
    <property type="match status" value="1"/>
</dbReference>
<evidence type="ECO:0000256" key="1">
    <source>
        <dbReference type="ARBA" id="ARBA00004948"/>
    </source>
</evidence>
<accession>A0A919JW15</accession>
<evidence type="ECO:0000256" key="2">
    <source>
        <dbReference type="ARBA" id="ARBA00022977"/>
    </source>
</evidence>
<evidence type="ECO:0000256" key="5">
    <source>
        <dbReference type="ARBA" id="ARBA00050018"/>
    </source>
</evidence>
<sequence>MTDRTGSSRAPAGQGYEGVPATEVVVVGGGIIGLSIAWRCARRGLAVTVHDNGGDDGAWYAAAGMLAPAGEAGFGQEALTELLVESAARWPDFAAELRRETGVDVGYDTAGTLSVALTADDLAEARRLWEHRRAQGLGVHPLLPSAVREREPALSPRLRGGAHAPDDCQVDPRRVVAALRAALGAAVVPDRVEAIVRPGLGGSAGSGDGDASDRPAGLVPGAQARDGRIVVIAAGAGTAALTGLPVRPVKGLVLRLRGEPGLLRHVVSGWADGRHVYLVPRADGEVVVGATQEERGDATVTAGQVLDLLRAATDLVPDLAEHELVETLVRHRPATPDNAPLLGPYGEGVVVAAGHHRNGVLLAPVTADLIADLVATGKSAPLLDAFAPGRFG</sequence>
<name>A0A919JW15_9ACTN</name>
<dbReference type="NCBIfam" id="TIGR02352">
    <property type="entry name" value="thiamin_ThiO"/>
    <property type="match status" value="1"/>
</dbReference>
<feature type="region of interest" description="Disordered" evidence="6">
    <location>
        <begin position="199"/>
        <end position="220"/>
    </location>
</feature>
<dbReference type="InterPro" id="IPR006076">
    <property type="entry name" value="FAD-dep_OxRdtase"/>
</dbReference>